<sequence length="2468" mass="263058">MNPIQNTTQLFQSSSISVRQPTTSPADTREPVPEENALPATEPEWAIVRSPQPQSDLTLKIVLNEVTGEMPSQPNMIVKIAGQPAEMSYVNAHGVSYWGYRFLNSGHIALTTGSPIWGQSGGLETLHVTEGQITIRSGAKLKLLEQLDVIAYSIKIEGQVQAKRIHLFSGANWLNYAETGYWKRAIGPLTEPPKTPDPGQLILAQHAKVCAERGLRVSSSGDVVNRGSLHTNKGDLRLNSASNFNNDHGLVNISAGTGALTIDVAALSNQSGRILHQGEGKKVEIKATYLNSQAGVIGSNNDLELKATALEDPGIIKAKRDLSVSLQEGYTHTDHQALQAGRHLTFQTKSKLINQSALHSHGEMQISAVEIETHAESSIDSTSTTVIAEKLKNQGVISGGAVRAEAQLLSNENGKIEASSKTGKLIVKADEIKNNAAQIINRGNGKTQISATRKIENLQAGVIFGTGETELTAQSIVNYSDSQDERSKVSQVGASSVIASSGHLTLRAQTLENRLSTIYRGDLTAIPAGTMADRGKAWIDEVKKCQAPAAQVSDQLALTFDKTPAKLELRAVNELTNDGGHIVHAGGGDTRIIAGQLKNNTVHDEQAEWPGLVMGYGNVTITAQSVLNGQANQMLAGQNLNLEVAHEGLGGRSMVDLSVSSKRASNAPHEDNVPVLTKGDFVNQGIVQSGQQTSLHSMNIDNQSEALITGPQVLLKAEDTLSNKGLIYGDTVALSAQTLSNFETKYTVNGYKPSVIAADKSLNIGANWLKNEDHSLLFSGGDMALGLRLNAQNQATDKALRITNSSATIDAVGQLSINTFRLINKTAYFKTRERVIDEQFIVEVQPEGSTQRYRLDQLTWDASRGGRQVVKDGSAAPFADYTEYGYMRIVKDTVVEEIQPATIQAGGDMKLSGQVRNDKSKIIAGGDISHLDDSFEMDQNRDAINLITQIDVGLSRYTRSDWRGHLRGRERTHSDFIDYRAPPITQQRKLDLATQAEGRLVQHEKPDLLRIQAHDTNGTVMVRDATSQNSLIVPLLPTSGMHIVQTAPEYPFLVELDPRFNHADLPLSSNYLLSLVGINPRHAPKRLGSGFYEQQLIRDQSIALVGQYALSYQRNQRAGYQALMRAGAEYAQQANLQLGMPLTIEQQASLPHDMVWLVKQTVRLPNGSEQTVLAPQLYLSSARINVPRLGGSGIAAREIDLASHGMIRNAGTMISTGRINLNAQNIVNQRGAIVSLDNISLHASEDIDSRAGTLAGKQIALEAGRDIHLQSQTHTTHASSGSRTTLDGLSRIQAEQLEARAKRDLNLAATHIEVSQAATLEAGHNLTLGTAATAAQQQLTWDEHNSLSQSKKTEVGTHIQTGGSLELKAGHDINAFGAHVHAGEALSIKAGGDINLAAADEEHAFAESRYHEFNHLLSSSSELSRTQQYKKQALNTTFSGDTVWMEAGHDLSVTGSNIVGMRDVDLYADNDIKLKAAQQIEKASHYSVKERSGLLDSGGLGYTIGEREQTEALEAESTPYIGTVIGSVSGQILALAGREYQQSGSQLVAPAGNIRAKALKGTVDAVHEQGRRWQHSELRQSGLTVAAGAPVLAAAQTSQQMLEASTQVSDSRMQILAAGAGALALKNAYDAVQADPRAAGGATVSAMMGESSHEFQQTQLSAMALGSTITAGGTVVLEMEGLGERSTLDIIGSQIEAKQDVKLKVEGLLKIEAAPNTFAQHSEQHSQSNAAGVVATLGVHSSAGASAAVSSGCGHADGVEVSLTPAQIKAGRKLVLTTQSDVHLKGAQLSGQQVEASIEGNLEIESVQNANAYNSRYQSISGSATAGPASAVSINFSQQKLNSNYLSVAEQAGIQAGSGGFQIEVKGDTKLLGSMIASTDQAIEEGKNQFTTGTLAARGIENQAHYDASSLSLGIGYSKGGQDVGSNQRGQAVTPAHSGNQLTSLKGASASMPIAMRASGQAASTTQSAISGAEIVITNEPRQKALTGQSAAQTIASLNRNPAQSHAALEHIFKRTEIEAGFDIVNALGRETSTFIVNRARDADHKIEQARDMEVRATEEVMPVEQQQALREMAVELRTQAQVLNKQWGPGGLNRRILTALTAAASGNVTGATAQFTQAAALNYLQSLGAEKIKHIADSLNNETMRVALHGALAYGGAVAQGQSGGSAALGASASVLVNNLLGPVEGLSEQEKAARKNIVTSLVAGMASAGGADAALAQNAAQIETENNAVAALAAPLVVTPPGLAVLGALAAAVVVGGVYETYKKDQENKDDDQLIQPPPPMFTPTEPPQPSQIPGREWHQDEEVLPEGMPNQSEEHIVQPLTTPNQSGAYTVAPLINPIAEALEKLGNLIFSENNNRENALDKPPLNYAPTSKHDKLGGWGSRMDLSDAEAKEVLDNSIQNGKQRYGVRNGQVYEFQPDNVGGWHGYPMRGADTAPAAVLRQLSAQGLISKSEYKKLTKGTGWMRK</sequence>
<dbReference type="EMBL" id="AP018150">
    <property type="protein sequence ID" value="BBE09137.1"/>
    <property type="molecule type" value="Genomic_DNA"/>
</dbReference>
<evidence type="ECO:0000313" key="4">
    <source>
        <dbReference type="EMBL" id="BBE09137.1"/>
    </source>
</evidence>
<accession>A0A2Z6EUK4</accession>
<evidence type="ECO:0000256" key="2">
    <source>
        <dbReference type="SAM" id="Phobius"/>
    </source>
</evidence>
<dbReference type="InterPro" id="IPR012334">
    <property type="entry name" value="Pectin_lyas_fold"/>
</dbReference>
<keyword evidence="2" id="KW-0472">Membrane</keyword>
<dbReference type="KEGG" id="mcys:MCB1EB_0976"/>
<feature type="domain" description="Filamentous haemagglutinin FhaB/tRNA nuclease CdiA-like TPS" evidence="3">
    <location>
        <begin position="59"/>
        <end position="179"/>
    </location>
</feature>
<keyword evidence="2" id="KW-0812">Transmembrane</keyword>
<gene>
    <name evidence="4" type="ORF">MCB1EB_0976</name>
</gene>
<feature type="compositionally biased region" description="Pro residues" evidence="1">
    <location>
        <begin position="2278"/>
        <end position="2293"/>
    </location>
</feature>
<feature type="region of interest" description="Disordered" evidence="1">
    <location>
        <begin position="1"/>
        <end position="37"/>
    </location>
</feature>
<feature type="region of interest" description="Disordered" evidence="1">
    <location>
        <begin position="2266"/>
        <end position="2297"/>
    </location>
</feature>
<dbReference type="RefSeq" id="WP_045362465.1">
    <property type="nucleotide sequence ID" value="NZ_AP018150.1"/>
</dbReference>
<dbReference type="InterPro" id="IPR010069">
    <property type="entry name" value="CdiA_FHA1_rpt"/>
</dbReference>
<dbReference type="Pfam" id="PF05860">
    <property type="entry name" value="TPS"/>
    <property type="match status" value="1"/>
</dbReference>
<proteinExistence type="predicted"/>
<dbReference type="Pfam" id="PF13332">
    <property type="entry name" value="Fil_haemagg_2"/>
    <property type="match status" value="3"/>
</dbReference>
<dbReference type="InterPro" id="IPR025157">
    <property type="entry name" value="Hemagglutinin_rpt"/>
</dbReference>
<feature type="transmembrane region" description="Helical" evidence="2">
    <location>
        <begin position="2244"/>
        <end position="2261"/>
    </location>
</feature>
<dbReference type="SUPFAM" id="SSF51126">
    <property type="entry name" value="Pectin lyase-like"/>
    <property type="match status" value="1"/>
</dbReference>
<evidence type="ECO:0000259" key="3">
    <source>
        <dbReference type="Pfam" id="PF05860"/>
    </source>
</evidence>
<dbReference type="GO" id="GO:0003824">
    <property type="term" value="F:catalytic activity"/>
    <property type="evidence" value="ECO:0007669"/>
    <property type="project" value="UniProtKB-ARBA"/>
</dbReference>
<dbReference type="InterPro" id="IPR008638">
    <property type="entry name" value="FhaB/CdiA-like_TPS"/>
</dbReference>
<evidence type="ECO:0000256" key="1">
    <source>
        <dbReference type="SAM" id="MobiDB-lite"/>
    </source>
</evidence>
<keyword evidence="2" id="KW-1133">Transmembrane helix</keyword>
<dbReference type="Proteomes" id="UP000282597">
    <property type="component" value="Chromosome"/>
</dbReference>
<organism evidence="4 5">
    <name type="scientific">Mycoavidus cysteinexigens</name>
    <dbReference type="NCBI Taxonomy" id="1553431"/>
    <lineage>
        <taxon>Bacteria</taxon>
        <taxon>Pseudomonadati</taxon>
        <taxon>Pseudomonadota</taxon>
        <taxon>Betaproteobacteria</taxon>
        <taxon>Burkholderiales</taxon>
        <taxon>Burkholderiaceae</taxon>
        <taxon>Mycoavidus</taxon>
    </lineage>
</organism>
<keyword evidence="5" id="KW-1185">Reference proteome</keyword>
<dbReference type="InterPro" id="IPR011050">
    <property type="entry name" value="Pectin_lyase_fold/virulence"/>
</dbReference>
<evidence type="ECO:0000313" key="5">
    <source>
        <dbReference type="Proteomes" id="UP000282597"/>
    </source>
</evidence>
<name>A0A2Z6EUK4_9BURK</name>
<reference evidence="4 5" key="1">
    <citation type="journal article" date="2018" name="Microbes Environ.">
        <title>Comparative Genomic Insights into Endofungal Lifestyles of Two Bacterial Endosymbionts, Mycoavidus cysteinexigens and Burkholderia rhizoxinica.</title>
        <authorList>
            <person name="Sharmin D."/>
            <person name="Guo Y."/>
            <person name="Nishizawa T."/>
            <person name="Ohshima S."/>
            <person name="Sato Y."/>
            <person name="Takashima Y."/>
            <person name="Narisawa K."/>
            <person name="Ohta H."/>
        </authorList>
    </citation>
    <scope>NUCLEOTIDE SEQUENCE [LARGE SCALE GENOMIC DNA]</scope>
    <source>
        <strain evidence="4 5">B1-EB</strain>
    </source>
</reference>
<dbReference type="NCBIfam" id="TIGR01731">
    <property type="entry name" value="fil_hemag_20aa"/>
    <property type="match status" value="6"/>
</dbReference>
<protein>
    <submittedName>
        <fullName evidence="4">Probable hemagglutinin-related protein</fullName>
    </submittedName>
</protein>
<dbReference type="Gene3D" id="2.160.20.10">
    <property type="entry name" value="Single-stranded right-handed beta-helix, Pectin lyase-like"/>
    <property type="match status" value="1"/>
</dbReference>
<feature type="compositionally biased region" description="Polar residues" evidence="1">
    <location>
        <begin position="1"/>
        <end position="26"/>
    </location>
</feature>